<dbReference type="RefSeq" id="WP_044241535.1">
    <property type="nucleotide sequence ID" value="NZ_ASRX01000022.1"/>
</dbReference>
<evidence type="ECO:0000313" key="2">
    <source>
        <dbReference type="EMBL" id="EYF05523.1"/>
    </source>
</evidence>
<dbReference type="AlphaFoldDB" id="A0A017T8E1"/>
<dbReference type="EMBL" id="ASRX01000022">
    <property type="protein sequence ID" value="EYF05523.1"/>
    <property type="molecule type" value="Genomic_DNA"/>
</dbReference>
<dbReference type="Proteomes" id="UP000019678">
    <property type="component" value="Unassembled WGS sequence"/>
</dbReference>
<keyword evidence="3" id="KW-1185">Reference proteome</keyword>
<protein>
    <submittedName>
        <fullName evidence="2">Uncharacterized protein</fullName>
    </submittedName>
</protein>
<organism evidence="2 3">
    <name type="scientific">Chondromyces apiculatus DSM 436</name>
    <dbReference type="NCBI Taxonomy" id="1192034"/>
    <lineage>
        <taxon>Bacteria</taxon>
        <taxon>Pseudomonadati</taxon>
        <taxon>Myxococcota</taxon>
        <taxon>Polyangia</taxon>
        <taxon>Polyangiales</taxon>
        <taxon>Polyangiaceae</taxon>
        <taxon>Chondromyces</taxon>
    </lineage>
</organism>
<feature type="compositionally biased region" description="Low complexity" evidence="1">
    <location>
        <begin position="373"/>
        <end position="385"/>
    </location>
</feature>
<evidence type="ECO:0000313" key="3">
    <source>
        <dbReference type="Proteomes" id="UP000019678"/>
    </source>
</evidence>
<sequence>MNERSLPQRLSTSIVDALRARGHIAVVRGGAAALARVLEEHLDGDIDAIVTTLEPSQGIDGEVTDTIDDQGTVDQRVHTLIQALTQALLSSEHVEDAFADEAQVSQEILRALREGLGASPRTSDAAEEGPARLRLDTLGYLASMVAHRAPARALRAALDRAAQGVGCKLNAYDPELREATFSLSEATFSLTVADPEARLDLEQAVLDELTDLVNANLVTLPAHEHEVQLGAPVPAALLATLKPRIDAAAARILRRGGCTATWELRDGHRLWVAITPMSDTDATDVSQRATLLRADIEALLRAAEHQAEPLPTAPREKPARDKKTNAGKTAPETPPRPATSRSARTTPSPKASSPKASSPKASSSKTAVRKTSPKASSSKTAAPKASPKDTTRKSSSAKAATQKAGATARKAATTRAPGKRASRAPKG</sequence>
<feature type="compositionally biased region" description="Basic and acidic residues" evidence="1">
    <location>
        <begin position="314"/>
        <end position="324"/>
    </location>
</feature>
<name>A0A017T8E1_9BACT</name>
<evidence type="ECO:0000256" key="1">
    <source>
        <dbReference type="SAM" id="MobiDB-lite"/>
    </source>
</evidence>
<feature type="compositionally biased region" description="Low complexity" evidence="1">
    <location>
        <begin position="393"/>
        <end position="416"/>
    </location>
</feature>
<proteinExistence type="predicted"/>
<reference evidence="2 3" key="1">
    <citation type="submission" date="2013-05" db="EMBL/GenBank/DDBJ databases">
        <title>Genome assembly of Chondromyces apiculatus DSM 436.</title>
        <authorList>
            <person name="Sharma G."/>
            <person name="Khatri I."/>
            <person name="Kaur C."/>
            <person name="Mayilraj S."/>
            <person name="Subramanian S."/>
        </authorList>
    </citation>
    <scope>NUCLEOTIDE SEQUENCE [LARGE SCALE GENOMIC DNA]</scope>
    <source>
        <strain evidence="2 3">DSM 436</strain>
    </source>
</reference>
<comment type="caution">
    <text evidence="2">The sequence shown here is derived from an EMBL/GenBank/DDBJ whole genome shotgun (WGS) entry which is preliminary data.</text>
</comment>
<accession>A0A017T8E1</accession>
<gene>
    <name evidence="2" type="ORF">CAP_3071</name>
</gene>
<feature type="compositionally biased region" description="Basic residues" evidence="1">
    <location>
        <begin position="417"/>
        <end position="427"/>
    </location>
</feature>
<feature type="compositionally biased region" description="Low complexity" evidence="1">
    <location>
        <begin position="345"/>
        <end position="366"/>
    </location>
</feature>
<feature type="region of interest" description="Disordered" evidence="1">
    <location>
        <begin position="305"/>
        <end position="427"/>
    </location>
</feature>
<dbReference type="OrthoDB" id="5517362at2"/>